<proteinExistence type="predicted"/>
<reference evidence="1 2" key="1">
    <citation type="journal article" date="2014" name="Genome Announc.">
        <title>Complete Genome Sequence of Pseudomonas sp. Strain TKP, Isolated from a gamma-Hexachlorocyclohexane-Degrading Mixed Culture.</title>
        <authorList>
            <person name="Ohtsubo Y."/>
            <person name="Kishida K."/>
            <person name="Sato T."/>
            <person name="Tabata M."/>
            <person name="Kawasumi T."/>
            <person name="Ogura Y."/>
            <person name="Hayashi T."/>
            <person name="Tsuda M."/>
            <person name="Nagata Y."/>
        </authorList>
    </citation>
    <scope>NUCLEOTIDE SEQUENCE [LARGE SCALE GENOMIC DNA]</scope>
    <source>
        <strain evidence="1 2">TKP</strain>
    </source>
</reference>
<protein>
    <submittedName>
        <fullName evidence="1">Anaerobically-induced outer membrane porin OprE</fullName>
    </submittedName>
</protein>
<name>A0ACA7P8M0_9PSED</name>
<dbReference type="Proteomes" id="UP000018725">
    <property type="component" value="Chromosome"/>
</dbReference>
<organism evidence="1 2">
    <name type="scientific">Pseudomonas gorinensis</name>
    <dbReference type="NCBI Taxonomy" id="3240790"/>
    <lineage>
        <taxon>Bacteria</taxon>
        <taxon>Pseudomonadati</taxon>
        <taxon>Pseudomonadota</taxon>
        <taxon>Gammaproteobacteria</taxon>
        <taxon>Pseudomonadales</taxon>
        <taxon>Pseudomonadaceae</taxon>
        <taxon>Pseudomonas</taxon>
    </lineage>
</organism>
<gene>
    <name evidence="1" type="ORF">U771_19025</name>
</gene>
<keyword evidence="2" id="KW-1185">Reference proteome</keyword>
<evidence type="ECO:0000313" key="1">
    <source>
        <dbReference type="EMBL" id="AHC36323.1"/>
    </source>
</evidence>
<evidence type="ECO:0000313" key="2">
    <source>
        <dbReference type="Proteomes" id="UP000018725"/>
    </source>
</evidence>
<sequence length="462" mass="49672">MADGILLPIFCARNLDSAPEFVLMKATLNVLSVLTGGLGIALSPLASADFLSDSQANLSMRNFYFNNDNRDGTAAPSKTEEWGQAFILNYQSGFTDGTVGFGLDAIGMLGVTLDSGAGRHVGSSMIPNDDGKAADNWARGGATAKARFAKTEARYGYLRPNLPILVSNDGRLLPQSFEGGQVTSKDIDNLTLIGGQLQHATGRGSSDSSGLAAAGGTRESNKFTYAGADYQLTKDLMVQYYYANLEDYYQQHFAGLIHVLPLGDYGSLKTDLRYFKTTSDGKNSSAAGRAEGYKFSGYTKNGSGEIDNNTWSAAFIYSLGPHAITAGYQQVSDDSNFAQLNQGGLANKGEGGSSLYLYTDRTVQTFIQAGERTAFAQYAYDFTALGVPGLKASMMYLKGDHILTASGNNASEWERDIGLDYVVQGGTFKNVGFGWRNGVSRSEVARDQDQNRVFVNYSIPLM</sequence>
<accession>A0ACA7P8M0</accession>
<dbReference type="EMBL" id="CP006852">
    <property type="protein sequence ID" value="AHC36323.1"/>
    <property type="molecule type" value="Genomic_DNA"/>
</dbReference>